<keyword evidence="1" id="KW-0472">Membrane</keyword>
<dbReference type="EMBL" id="REGN01002550">
    <property type="protein sequence ID" value="RNA27383.1"/>
    <property type="molecule type" value="Genomic_DNA"/>
</dbReference>
<organism evidence="2 3">
    <name type="scientific">Brachionus plicatilis</name>
    <name type="common">Marine rotifer</name>
    <name type="synonym">Brachionus muelleri</name>
    <dbReference type="NCBI Taxonomy" id="10195"/>
    <lineage>
        <taxon>Eukaryota</taxon>
        <taxon>Metazoa</taxon>
        <taxon>Spiralia</taxon>
        <taxon>Gnathifera</taxon>
        <taxon>Rotifera</taxon>
        <taxon>Eurotatoria</taxon>
        <taxon>Monogononta</taxon>
        <taxon>Pseudotrocha</taxon>
        <taxon>Ploima</taxon>
        <taxon>Brachionidae</taxon>
        <taxon>Brachionus</taxon>
    </lineage>
</organism>
<sequence>MFTIVPLGPSIRSPSLDVLEHVLTDTRQVAVARTINITASKNCRNKLTNNPRLSSDRKSLLRLSAMAQQDKEFILDNAFLQSISQYKTITIDSSFNELFFNSSKYENLEDKTLIIRNVKIFHLNKTQIENSHMNFYLNGKKQMKSFQFLKLINVTFPQQYCPLGNIGHNNFNNLIHQKVEEIKIFNSTIKSINSETFGTLSGLQKLVLELHNFRQFIQESDLKWMAKLNFASQLNDLSDYETIKKLKSSVLNDFQKEYDYPDEDFCKFIHLPHNNFVFPVIYSKPNLNCTCTLAWLLLNYKLERFFKSMQEDLSMRTNSVLECLEIIDQRIVECDFGKKLSNCGLVFSKPTYHFTCSNDKNSSCPSILIEIGLMFLTLLIGLPINFLTFYTLVKFKLSEKIYVSISCALLANFLMVLDRSKILPIIIAIGIVLNIHQIDFLGPFSNHFSWYYSLRLNLNIVQDIFYIQDCCFQLIMAEKFRECNITLFQLKFGSLTNN</sequence>
<dbReference type="OrthoDB" id="10220432at2759"/>
<feature type="transmembrane region" description="Helical" evidence="1">
    <location>
        <begin position="401"/>
        <end position="417"/>
    </location>
</feature>
<gene>
    <name evidence="2" type="ORF">BpHYR1_002590</name>
</gene>
<keyword evidence="3" id="KW-1185">Reference proteome</keyword>
<dbReference type="AlphaFoldDB" id="A0A3M7RUY8"/>
<keyword evidence="1" id="KW-1133">Transmembrane helix</keyword>
<accession>A0A3M7RUY8</accession>
<evidence type="ECO:0000256" key="1">
    <source>
        <dbReference type="SAM" id="Phobius"/>
    </source>
</evidence>
<reference evidence="2 3" key="1">
    <citation type="journal article" date="2018" name="Sci. Rep.">
        <title>Genomic signatures of local adaptation to the degree of environmental predictability in rotifers.</title>
        <authorList>
            <person name="Franch-Gras L."/>
            <person name="Hahn C."/>
            <person name="Garcia-Roger E.M."/>
            <person name="Carmona M.J."/>
            <person name="Serra M."/>
            <person name="Gomez A."/>
        </authorList>
    </citation>
    <scope>NUCLEOTIDE SEQUENCE [LARGE SCALE GENOMIC DNA]</scope>
    <source>
        <strain evidence="2">HYR1</strain>
    </source>
</reference>
<proteinExistence type="predicted"/>
<evidence type="ECO:0000313" key="2">
    <source>
        <dbReference type="EMBL" id="RNA27383.1"/>
    </source>
</evidence>
<feature type="transmembrane region" description="Helical" evidence="1">
    <location>
        <begin position="423"/>
        <end position="442"/>
    </location>
</feature>
<evidence type="ECO:0000313" key="3">
    <source>
        <dbReference type="Proteomes" id="UP000276133"/>
    </source>
</evidence>
<protein>
    <submittedName>
        <fullName evidence="2">Uncharacterized protein</fullName>
    </submittedName>
</protein>
<dbReference type="Proteomes" id="UP000276133">
    <property type="component" value="Unassembled WGS sequence"/>
</dbReference>
<keyword evidence="1" id="KW-0812">Transmembrane</keyword>
<feature type="transmembrane region" description="Helical" evidence="1">
    <location>
        <begin position="367"/>
        <end position="389"/>
    </location>
</feature>
<name>A0A3M7RUY8_BRAPC</name>
<comment type="caution">
    <text evidence="2">The sequence shown here is derived from an EMBL/GenBank/DDBJ whole genome shotgun (WGS) entry which is preliminary data.</text>
</comment>